<dbReference type="AlphaFoldDB" id="A0ABD3TWZ5"/>
<organism evidence="1 2">
    <name type="scientific">Sinanodonta woodiana</name>
    <name type="common">Chinese pond mussel</name>
    <name type="synonym">Anodonta woodiana</name>
    <dbReference type="NCBI Taxonomy" id="1069815"/>
    <lineage>
        <taxon>Eukaryota</taxon>
        <taxon>Metazoa</taxon>
        <taxon>Spiralia</taxon>
        <taxon>Lophotrochozoa</taxon>
        <taxon>Mollusca</taxon>
        <taxon>Bivalvia</taxon>
        <taxon>Autobranchia</taxon>
        <taxon>Heteroconchia</taxon>
        <taxon>Palaeoheterodonta</taxon>
        <taxon>Unionida</taxon>
        <taxon>Unionoidea</taxon>
        <taxon>Unionidae</taxon>
        <taxon>Unioninae</taxon>
        <taxon>Sinanodonta</taxon>
    </lineage>
</organism>
<sequence length="64" mass="7530">MRAKKDILLPTHVKMVSEGKLRIYQRKQTIKFQGRLMALWKSYAKKQISTGQLLKQYEIIHGPC</sequence>
<evidence type="ECO:0000313" key="1">
    <source>
        <dbReference type="EMBL" id="KAL3841550.1"/>
    </source>
</evidence>
<proteinExistence type="predicted"/>
<dbReference type="EMBL" id="JBJQND010000017">
    <property type="protein sequence ID" value="KAL3841550.1"/>
    <property type="molecule type" value="Genomic_DNA"/>
</dbReference>
<name>A0ABD3TWZ5_SINWO</name>
<reference evidence="1 2" key="1">
    <citation type="submission" date="2024-11" db="EMBL/GenBank/DDBJ databases">
        <title>Chromosome-level genome assembly of the freshwater bivalve Anodonta woodiana.</title>
        <authorList>
            <person name="Chen X."/>
        </authorList>
    </citation>
    <scope>NUCLEOTIDE SEQUENCE [LARGE SCALE GENOMIC DNA]</scope>
    <source>
        <strain evidence="1">MN2024</strain>
        <tissue evidence="1">Gills</tissue>
    </source>
</reference>
<dbReference type="Proteomes" id="UP001634394">
    <property type="component" value="Unassembled WGS sequence"/>
</dbReference>
<protein>
    <submittedName>
        <fullName evidence="1">Uncharacterized protein</fullName>
    </submittedName>
</protein>
<comment type="caution">
    <text evidence="1">The sequence shown here is derived from an EMBL/GenBank/DDBJ whole genome shotgun (WGS) entry which is preliminary data.</text>
</comment>
<evidence type="ECO:0000313" key="2">
    <source>
        <dbReference type="Proteomes" id="UP001634394"/>
    </source>
</evidence>
<keyword evidence="2" id="KW-1185">Reference proteome</keyword>
<accession>A0ABD3TWZ5</accession>
<gene>
    <name evidence="1" type="ORF">ACJMK2_019675</name>
</gene>